<organism evidence="3 4">
    <name type="scientific">Cyclospora cayetanensis</name>
    <dbReference type="NCBI Taxonomy" id="88456"/>
    <lineage>
        <taxon>Eukaryota</taxon>
        <taxon>Sar</taxon>
        <taxon>Alveolata</taxon>
        <taxon>Apicomplexa</taxon>
        <taxon>Conoidasida</taxon>
        <taxon>Coccidia</taxon>
        <taxon>Eucoccidiorida</taxon>
        <taxon>Eimeriorina</taxon>
        <taxon>Eimeriidae</taxon>
        <taxon>Cyclospora</taxon>
    </lineage>
</organism>
<reference evidence="4" key="1">
    <citation type="submission" date="2025-08" db="UniProtKB">
        <authorList>
            <consortium name="RefSeq"/>
        </authorList>
    </citation>
    <scope>IDENTIFICATION</scope>
</reference>
<dbReference type="Pfam" id="PF01593">
    <property type="entry name" value="Amino_oxidase"/>
    <property type="match status" value="1"/>
</dbReference>
<proteinExistence type="predicted"/>
<dbReference type="InterPro" id="IPR050464">
    <property type="entry name" value="Zeta_carotene_desat/Oxidored"/>
</dbReference>
<dbReference type="PANTHER" id="PTHR42923">
    <property type="entry name" value="PROTOPORPHYRINOGEN OXIDASE"/>
    <property type="match status" value="1"/>
</dbReference>
<dbReference type="Gene3D" id="3.50.50.60">
    <property type="entry name" value="FAD/NAD(P)-binding domain"/>
    <property type="match status" value="1"/>
</dbReference>
<evidence type="ECO:0000313" key="4">
    <source>
        <dbReference type="RefSeq" id="XP_026192117.1"/>
    </source>
</evidence>
<dbReference type="InterPro" id="IPR036188">
    <property type="entry name" value="FAD/NAD-bd_sf"/>
</dbReference>
<dbReference type="RefSeq" id="XP_026192117.1">
    <property type="nucleotide sequence ID" value="XM_026336332.1"/>
</dbReference>
<gene>
    <name evidence="4" type="primary">LOC113147076</name>
</gene>
<dbReference type="AlphaFoldDB" id="A0A6P6RXK4"/>
<dbReference type="SUPFAM" id="SSF51905">
    <property type="entry name" value="FAD/NAD(P)-binding domain"/>
    <property type="match status" value="1"/>
</dbReference>
<evidence type="ECO:0000313" key="3">
    <source>
        <dbReference type="Proteomes" id="UP000515125"/>
    </source>
</evidence>
<protein>
    <submittedName>
        <fullName evidence="4">Protoporphyrinogen oxidase 1, chloroplastic-like</fullName>
    </submittedName>
</protein>
<evidence type="ECO:0000259" key="2">
    <source>
        <dbReference type="Pfam" id="PF01593"/>
    </source>
</evidence>
<dbReference type="SUPFAM" id="SSF54373">
    <property type="entry name" value="FAD-linked reductases, C-terminal domain"/>
    <property type="match status" value="1"/>
</dbReference>
<dbReference type="PANTHER" id="PTHR42923:SF3">
    <property type="entry name" value="PROTOPORPHYRINOGEN OXIDASE"/>
    <property type="match status" value="1"/>
</dbReference>
<dbReference type="GeneID" id="113147076"/>
<evidence type="ECO:0000256" key="1">
    <source>
        <dbReference type="SAM" id="MobiDB-lite"/>
    </source>
</evidence>
<dbReference type="GO" id="GO:0016491">
    <property type="term" value="F:oxidoreductase activity"/>
    <property type="evidence" value="ECO:0007669"/>
    <property type="project" value="InterPro"/>
</dbReference>
<name>A0A6P6RXK4_9EIME</name>
<dbReference type="InterPro" id="IPR002937">
    <property type="entry name" value="Amino_oxidase"/>
</dbReference>
<dbReference type="OrthoDB" id="349093at2759"/>
<feature type="domain" description="Amine oxidase" evidence="2">
    <location>
        <begin position="77"/>
        <end position="520"/>
    </location>
</feature>
<sequence length="574" mass="59591">MPPKALRLRIVPSCLSSCRWLCSFKPPPLSSHGVPTASGGLLETASCTSGDPQDAALGEGKILPDLRVGVLIVGGGLTGLTAAHELQRMQKPFVVVEAGSGVGGCLETQRSACGAFLWDSGANSFRLTTETRQLVKEVGLDEELLTAPREAPRFAAVGGQLLPLPHSLPSLISSSILSWRGKVHLAKGLLFGADSWVPPPLRTLKIPRQGQVQGDMRDSPKDLDSPTVSEYVRTVLGTEVERKVVGALVTGIYAADGASLSMRLALPGLKALLDRGLIRSLAATAVSRLASFLSPSDFPVSSVGASPASSEQASLRQDTAGGGGKRRGPSIANFRQGMHALTLRLANALPPKAVLLRSHVSSLFPLSDFRPQADGFLAVISTPNAERRILASHVLLTTPPNEAARLLGTAGASRIPQKQVLAGDGQLVQQGLLSSTAVRMLNALPLSSVALVTLALRPATNEKLQGLTPNGFGYLVSPAEASAGGWETMGAISVSRIFEGRAPKGFELYTAFLGGPSHPEAIAAAAAAAAGAPAAAAVVPVHQSPVADSPLFTAASSLKDLHSPSVPRKWQGPQ</sequence>
<feature type="region of interest" description="Disordered" evidence="1">
    <location>
        <begin position="303"/>
        <end position="331"/>
    </location>
</feature>
<dbReference type="Proteomes" id="UP000515125">
    <property type="component" value="Unplaced"/>
</dbReference>
<keyword evidence="3" id="KW-1185">Reference proteome</keyword>
<accession>A0A6P6RXK4</accession>